<dbReference type="InterPro" id="IPR002168">
    <property type="entry name" value="Lipase_GDXG_HIS_AS"/>
</dbReference>
<dbReference type="Pfam" id="PF07859">
    <property type="entry name" value="Abhydrolase_3"/>
    <property type="match status" value="1"/>
</dbReference>
<feature type="domain" description="Alpha/beta hydrolase fold-3" evidence="3">
    <location>
        <begin position="70"/>
        <end position="266"/>
    </location>
</feature>
<keyword evidence="5" id="KW-1185">Reference proteome</keyword>
<dbReference type="STRING" id="582672.SAMN05216360_101136"/>
<accession>A0A1G9R7S6</accession>
<comment type="similarity">
    <text evidence="1">Belongs to the 'GDXG' lipolytic enzyme family.</text>
</comment>
<dbReference type="Gene3D" id="3.40.50.1820">
    <property type="entry name" value="alpha/beta hydrolase"/>
    <property type="match status" value="1"/>
</dbReference>
<dbReference type="InterPro" id="IPR050300">
    <property type="entry name" value="GDXG_lipolytic_enzyme"/>
</dbReference>
<dbReference type="InterPro" id="IPR029058">
    <property type="entry name" value="AB_hydrolase_fold"/>
</dbReference>
<dbReference type="PANTHER" id="PTHR48081:SF30">
    <property type="entry name" value="ACETYL-HYDROLASE LIPR-RELATED"/>
    <property type="match status" value="1"/>
</dbReference>
<dbReference type="GO" id="GO:0004806">
    <property type="term" value="F:triacylglycerol lipase activity"/>
    <property type="evidence" value="ECO:0007669"/>
    <property type="project" value="TreeGrafter"/>
</dbReference>
<organism evidence="4 5">
    <name type="scientific">Methylobacterium phyllostachyos</name>
    <dbReference type="NCBI Taxonomy" id="582672"/>
    <lineage>
        <taxon>Bacteria</taxon>
        <taxon>Pseudomonadati</taxon>
        <taxon>Pseudomonadota</taxon>
        <taxon>Alphaproteobacteria</taxon>
        <taxon>Hyphomicrobiales</taxon>
        <taxon>Methylobacteriaceae</taxon>
        <taxon>Methylobacterium</taxon>
    </lineage>
</organism>
<evidence type="ECO:0000259" key="3">
    <source>
        <dbReference type="Pfam" id="PF07859"/>
    </source>
</evidence>
<sequence length="302" mass="32145">MASLRAYIGAYMIRSRVRGPLARARSAADFRRIFETPAFPDPKGVTYEAGTVGGVRGEWVRPKAGPGRRMLYIHGGGFIACSPRTHRPVTGALASRGFTIFAPDYRLAPEHPFPAALEDVVAVWRAFSAEGAACVAGESAGGNLALVLMGEAKARNLPMPWAAALFSPATDFVSETGSRVTNAWRDAMFDPKALAAIRTMYLGNADPADPHISPINGDPAGFPPLLFHVGGREVLRDDSVRMAERARAAGVEAELKIFPVVAHAWQFAASMLPEARASLDEAAAFLKAHAPKPDAAPGSSTR</sequence>
<dbReference type="OrthoDB" id="9806180at2"/>
<dbReference type="SUPFAM" id="SSF53474">
    <property type="entry name" value="alpha/beta-Hydrolases"/>
    <property type="match status" value="1"/>
</dbReference>
<evidence type="ECO:0000313" key="4">
    <source>
        <dbReference type="EMBL" id="SDM19283.1"/>
    </source>
</evidence>
<keyword evidence="2" id="KW-0378">Hydrolase</keyword>
<reference evidence="5" key="1">
    <citation type="submission" date="2016-10" db="EMBL/GenBank/DDBJ databases">
        <authorList>
            <person name="Varghese N."/>
            <person name="Submissions S."/>
        </authorList>
    </citation>
    <scope>NUCLEOTIDE SEQUENCE [LARGE SCALE GENOMIC DNA]</scope>
    <source>
        <strain evidence="5">BL47</strain>
    </source>
</reference>
<name>A0A1G9R7S6_9HYPH</name>
<gene>
    <name evidence="4" type="ORF">SAMN05216360_101136</name>
</gene>
<dbReference type="AlphaFoldDB" id="A0A1G9R7S6"/>
<evidence type="ECO:0000256" key="1">
    <source>
        <dbReference type="ARBA" id="ARBA00010515"/>
    </source>
</evidence>
<proteinExistence type="inferred from homology"/>
<dbReference type="EMBL" id="FNHS01000001">
    <property type="protein sequence ID" value="SDM19283.1"/>
    <property type="molecule type" value="Genomic_DNA"/>
</dbReference>
<dbReference type="InterPro" id="IPR013094">
    <property type="entry name" value="AB_hydrolase_3"/>
</dbReference>
<evidence type="ECO:0000256" key="2">
    <source>
        <dbReference type="ARBA" id="ARBA00022801"/>
    </source>
</evidence>
<protein>
    <submittedName>
        <fullName evidence="4">Acetyl esterase/lipase</fullName>
    </submittedName>
</protein>
<dbReference type="RefSeq" id="WP_091712475.1">
    <property type="nucleotide sequence ID" value="NZ_FNHS01000001.1"/>
</dbReference>
<dbReference type="Proteomes" id="UP000198704">
    <property type="component" value="Unassembled WGS sequence"/>
</dbReference>
<dbReference type="PROSITE" id="PS01173">
    <property type="entry name" value="LIPASE_GDXG_HIS"/>
    <property type="match status" value="1"/>
</dbReference>
<evidence type="ECO:0000313" key="5">
    <source>
        <dbReference type="Proteomes" id="UP000198704"/>
    </source>
</evidence>
<dbReference type="PANTHER" id="PTHR48081">
    <property type="entry name" value="AB HYDROLASE SUPERFAMILY PROTEIN C4A8.06C"/>
    <property type="match status" value="1"/>
</dbReference>